<dbReference type="InterPro" id="IPR005467">
    <property type="entry name" value="His_kinase_dom"/>
</dbReference>
<sequence>MKKIFPWIVLLITLSLIGIITIQVSWIRNAVIMKREQFDNRMLQLLDNTQAELVQKRSMNGGEMQPGLGGKRSLWFNRNGTDLLSGQDISFWFTTTEVKNIIQRNMKAQGLDVPFEFAIARMRPMAPMVNEMYSSTDVFKQMPDTVHYQMFYTTLADNSVMNSLLPANNEMLFITVPANNRAFVLRSMSWIISGAVLFTLILIAAFSLTVYTMLRQKKLSEIKSDFINNMTHEFKTPLATISLAVDAIGNEKVLGTKEKVRYFTDIIKEENKRMNKQVETILQSAVLEKQEIRLNRQEVDVHEIIRKSVENLELQLQQKNGSISTDLHATHTRLLADEVHFSNAISNLLDNALKYSKEHPEIRISTHNTRKGIAITVTDNGIGMSKETVARIFEKFYRAHTGNLHNVKGFGLGLAYVKAIVEAHQGKIRVESALGKGSRFELEFPVPASRPGV</sequence>
<dbReference type="PANTHER" id="PTHR45453">
    <property type="entry name" value="PHOSPHATE REGULON SENSOR PROTEIN PHOR"/>
    <property type="match status" value="1"/>
</dbReference>
<comment type="catalytic activity">
    <reaction evidence="1">
        <text>ATP + protein L-histidine = ADP + protein N-phospho-L-histidine.</text>
        <dbReference type="EC" id="2.7.13.3"/>
    </reaction>
</comment>
<dbReference type="InterPro" id="IPR003594">
    <property type="entry name" value="HATPase_dom"/>
</dbReference>
<dbReference type="InterPro" id="IPR004358">
    <property type="entry name" value="Sig_transdc_His_kin-like_C"/>
</dbReference>
<dbReference type="SUPFAM" id="SSF55874">
    <property type="entry name" value="ATPase domain of HSP90 chaperone/DNA topoisomerase II/histidine kinase"/>
    <property type="match status" value="1"/>
</dbReference>
<dbReference type="SMART" id="SM00387">
    <property type="entry name" value="HATPase_c"/>
    <property type="match status" value="1"/>
</dbReference>
<dbReference type="InterPro" id="IPR036890">
    <property type="entry name" value="HATPase_C_sf"/>
</dbReference>
<keyword evidence="4" id="KW-0808">Transferase</keyword>
<evidence type="ECO:0000313" key="9">
    <source>
        <dbReference type="EMBL" id="GAA4319207.1"/>
    </source>
</evidence>
<keyword evidence="5" id="KW-0418">Kinase</keyword>
<dbReference type="EMBL" id="BAABFN010000022">
    <property type="protein sequence ID" value="GAA4319207.1"/>
    <property type="molecule type" value="Genomic_DNA"/>
</dbReference>
<gene>
    <name evidence="9" type="ORF">GCM10023143_32470</name>
</gene>
<feature type="transmembrane region" description="Helical" evidence="7">
    <location>
        <begin position="190"/>
        <end position="214"/>
    </location>
</feature>
<organism evidence="9 10">
    <name type="scientific">Compostibacter hankyongensis</name>
    <dbReference type="NCBI Taxonomy" id="1007089"/>
    <lineage>
        <taxon>Bacteria</taxon>
        <taxon>Pseudomonadati</taxon>
        <taxon>Bacteroidota</taxon>
        <taxon>Chitinophagia</taxon>
        <taxon>Chitinophagales</taxon>
        <taxon>Chitinophagaceae</taxon>
        <taxon>Compostibacter</taxon>
    </lineage>
</organism>
<dbReference type="EC" id="2.7.13.3" evidence="2"/>
<dbReference type="CDD" id="cd00082">
    <property type="entry name" value="HisKA"/>
    <property type="match status" value="1"/>
</dbReference>
<dbReference type="Proteomes" id="UP001501207">
    <property type="component" value="Unassembled WGS sequence"/>
</dbReference>
<dbReference type="RefSeq" id="WP_344981331.1">
    <property type="nucleotide sequence ID" value="NZ_BAABFN010000022.1"/>
</dbReference>
<dbReference type="PANTHER" id="PTHR45453:SF1">
    <property type="entry name" value="PHOSPHATE REGULON SENSOR PROTEIN PHOR"/>
    <property type="match status" value="1"/>
</dbReference>
<dbReference type="SUPFAM" id="SSF47384">
    <property type="entry name" value="Homodimeric domain of signal transducing histidine kinase"/>
    <property type="match status" value="1"/>
</dbReference>
<keyword evidence="6" id="KW-0902">Two-component regulatory system</keyword>
<dbReference type="InterPro" id="IPR050351">
    <property type="entry name" value="BphY/WalK/GraS-like"/>
</dbReference>
<dbReference type="PROSITE" id="PS50109">
    <property type="entry name" value="HIS_KIN"/>
    <property type="match status" value="1"/>
</dbReference>
<evidence type="ECO:0000256" key="2">
    <source>
        <dbReference type="ARBA" id="ARBA00012438"/>
    </source>
</evidence>
<evidence type="ECO:0000259" key="8">
    <source>
        <dbReference type="PROSITE" id="PS50109"/>
    </source>
</evidence>
<dbReference type="Pfam" id="PF00512">
    <property type="entry name" value="HisKA"/>
    <property type="match status" value="1"/>
</dbReference>
<accession>A0ABP8G7V2</accession>
<name>A0ABP8G7V2_9BACT</name>
<proteinExistence type="predicted"/>
<evidence type="ECO:0000256" key="7">
    <source>
        <dbReference type="SAM" id="Phobius"/>
    </source>
</evidence>
<protein>
    <recommendedName>
        <fullName evidence="2">histidine kinase</fullName>
        <ecNumber evidence="2">2.7.13.3</ecNumber>
    </recommendedName>
</protein>
<keyword evidence="7" id="KW-0812">Transmembrane</keyword>
<feature type="transmembrane region" description="Helical" evidence="7">
    <location>
        <begin position="6"/>
        <end position="27"/>
    </location>
</feature>
<keyword evidence="3" id="KW-0597">Phosphoprotein</keyword>
<dbReference type="CDD" id="cd00075">
    <property type="entry name" value="HATPase"/>
    <property type="match status" value="1"/>
</dbReference>
<keyword evidence="7" id="KW-0472">Membrane</keyword>
<dbReference type="InterPro" id="IPR003661">
    <property type="entry name" value="HisK_dim/P_dom"/>
</dbReference>
<dbReference type="Gene3D" id="1.10.287.130">
    <property type="match status" value="1"/>
</dbReference>
<dbReference type="SMART" id="SM00388">
    <property type="entry name" value="HisKA"/>
    <property type="match status" value="1"/>
</dbReference>
<dbReference type="Gene3D" id="3.30.565.10">
    <property type="entry name" value="Histidine kinase-like ATPase, C-terminal domain"/>
    <property type="match status" value="1"/>
</dbReference>
<feature type="domain" description="Histidine kinase" evidence="8">
    <location>
        <begin position="229"/>
        <end position="448"/>
    </location>
</feature>
<keyword evidence="10" id="KW-1185">Reference proteome</keyword>
<dbReference type="Pfam" id="PF02518">
    <property type="entry name" value="HATPase_c"/>
    <property type="match status" value="1"/>
</dbReference>
<evidence type="ECO:0000256" key="1">
    <source>
        <dbReference type="ARBA" id="ARBA00000085"/>
    </source>
</evidence>
<evidence type="ECO:0000256" key="4">
    <source>
        <dbReference type="ARBA" id="ARBA00022679"/>
    </source>
</evidence>
<evidence type="ECO:0000256" key="3">
    <source>
        <dbReference type="ARBA" id="ARBA00022553"/>
    </source>
</evidence>
<comment type="caution">
    <text evidence="9">The sequence shown here is derived from an EMBL/GenBank/DDBJ whole genome shotgun (WGS) entry which is preliminary data.</text>
</comment>
<reference evidence="10" key="1">
    <citation type="journal article" date="2019" name="Int. J. Syst. Evol. Microbiol.">
        <title>The Global Catalogue of Microorganisms (GCM) 10K type strain sequencing project: providing services to taxonomists for standard genome sequencing and annotation.</title>
        <authorList>
            <consortium name="The Broad Institute Genomics Platform"/>
            <consortium name="The Broad Institute Genome Sequencing Center for Infectious Disease"/>
            <person name="Wu L."/>
            <person name="Ma J."/>
        </authorList>
    </citation>
    <scope>NUCLEOTIDE SEQUENCE [LARGE SCALE GENOMIC DNA]</scope>
    <source>
        <strain evidence="10">JCM 17664</strain>
    </source>
</reference>
<keyword evidence="7" id="KW-1133">Transmembrane helix</keyword>
<evidence type="ECO:0000256" key="6">
    <source>
        <dbReference type="ARBA" id="ARBA00023012"/>
    </source>
</evidence>
<dbReference type="PRINTS" id="PR00344">
    <property type="entry name" value="BCTRLSENSOR"/>
</dbReference>
<dbReference type="InterPro" id="IPR036097">
    <property type="entry name" value="HisK_dim/P_sf"/>
</dbReference>
<evidence type="ECO:0000256" key="5">
    <source>
        <dbReference type="ARBA" id="ARBA00022777"/>
    </source>
</evidence>
<evidence type="ECO:0000313" key="10">
    <source>
        <dbReference type="Proteomes" id="UP001501207"/>
    </source>
</evidence>